<gene>
    <name evidence="1" type="ORF">QJS10_CPB20g01868</name>
</gene>
<sequence length="93" mass="10843">MRIQRNSGDDEAIEVVDLLGRLYKVSSASKEVFRLATSHDLMFDEFDMGNYWNEPLFSLKVDGNSFIVLYQGLRGYPQEYSRAWGNTFEELHK</sequence>
<proteinExistence type="predicted"/>
<keyword evidence="2" id="KW-1185">Reference proteome</keyword>
<reference evidence="1" key="2">
    <citation type="submission" date="2023-06" db="EMBL/GenBank/DDBJ databases">
        <authorList>
            <person name="Ma L."/>
            <person name="Liu K.-W."/>
            <person name="Li Z."/>
            <person name="Hsiao Y.-Y."/>
            <person name="Qi Y."/>
            <person name="Fu T."/>
            <person name="Tang G."/>
            <person name="Zhang D."/>
            <person name="Sun W.-H."/>
            <person name="Liu D.-K."/>
            <person name="Li Y."/>
            <person name="Chen G.-Z."/>
            <person name="Liu X.-D."/>
            <person name="Liao X.-Y."/>
            <person name="Jiang Y.-T."/>
            <person name="Yu X."/>
            <person name="Hao Y."/>
            <person name="Huang J."/>
            <person name="Zhao X.-W."/>
            <person name="Ke S."/>
            <person name="Chen Y.-Y."/>
            <person name="Wu W.-L."/>
            <person name="Hsu J.-L."/>
            <person name="Lin Y.-F."/>
            <person name="Huang M.-D."/>
            <person name="Li C.-Y."/>
            <person name="Huang L."/>
            <person name="Wang Z.-W."/>
            <person name="Zhao X."/>
            <person name="Zhong W.-Y."/>
            <person name="Peng D.-H."/>
            <person name="Ahmad S."/>
            <person name="Lan S."/>
            <person name="Zhang J.-S."/>
            <person name="Tsai W.-C."/>
            <person name="Van De Peer Y."/>
            <person name="Liu Z.-J."/>
        </authorList>
    </citation>
    <scope>NUCLEOTIDE SEQUENCE</scope>
    <source>
        <strain evidence="1">CP</strain>
        <tissue evidence="1">Leaves</tissue>
    </source>
</reference>
<name>A0AAV9CC94_ACOCL</name>
<comment type="caution">
    <text evidence="1">The sequence shown here is derived from an EMBL/GenBank/DDBJ whole genome shotgun (WGS) entry which is preliminary data.</text>
</comment>
<dbReference type="EMBL" id="JAUJYO010000020">
    <property type="protein sequence ID" value="KAK1286491.1"/>
    <property type="molecule type" value="Genomic_DNA"/>
</dbReference>
<organism evidence="1 2">
    <name type="scientific">Acorus calamus</name>
    <name type="common">Sweet flag</name>
    <dbReference type="NCBI Taxonomy" id="4465"/>
    <lineage>
        <taxon>Eukaryota</taxon>
        <taxon>Viridiplantae</taxon>
        <taxon>Streptophyta</taxon>
        <taxon>Embryophyta</taxon>
        <taxon>Tracheophyta</taxon>
        <taxon>Spermatophyta</taxon>
        <taxon>Magnoliopsida</taxon>
        <taxon>Liliopsida</taxon>
        <taxon>Acoraceae</taxon>
        <taxon>Acorus</taxon>
    </lineage>
</organism>
<reference evidence="1" key="1">
    <citation type="journal article" date="2023" name="Nat. Commun.">
        <title>Diploid and tetraploid genomes of Acorus and the evolution of monocots.</title>
        <authorList>
            <person name="Ma L."/>
            <person name="Liu K.W."/>
            <person name="Li Z."/>
            <person name="Hsiao Y.Y."/>
            <person name="Qi Y."/>
            <person name="Fu T."/>
            <person name="Tang G.D."/>
            <person name="Zhang D."/>
            <person name="Sun W.H."/>
            <person name="Liu D.K."/>
            <person name="Li Y."/>
            <person name="Chen G.Z."/>
            <person name="Liu X.D."/>
            <person name="Liao X.Y."/>
            <person name="Jiang Y.T."/>
            <person name="Yu X."/>
            <person name="Hao Y."/>
            <person name="Huang J."/>
            <person name="Zhao X.W."/>
            <person name="Ke S."/>
            <person name="Chen Y.Y."/>
            <person name="Wu W.L."/>
            <person name="Hsu J.L."/>
            <person name="Lin Y.F."/>
            <person name="Huang M.D."/>
            <person name="Li C.Y."/>
            <person name="Huang L."/>
            <person name="Wang Z.W."/>
            <person name="Zhao X."/>
            <person name="Zhong W.Y."/>
            <person name="Peng D.H."/>
            <person name="Ahmad S."/>
            <person name="Lan S."/>
            <person name="Zhang J.S."/>
            <person name="Tsai W.C."/>
            <person name="Van de Peer Y."/>
            <person name="Liu Z.J."/>
        </authorList>
    </citation>
    <scope>NUCLEOTIDE SEQUENCE</scope>
    <source>
        <strain evidence="1">CP</strain>
    </source>
</reference>
<dbReference type="Proteomes" id="UP001180020">
    <property type="component" value="Unassembled WGS sequence"/>
</dbReference>
<evidence type="ECO:0000313" key="2">
    <source>
        <dbReference type="Proteomes" id="UP001180020"/>
    </source>
</evidence>
<protein>
    <submittedName>
        <fullName evidence="1">Uncharacterized protein</fullName>
    </submittedName>
</protein>
<evidence type="ECO:0000313" key="1">
    <source>
        <dbReference type="EMBL" id="KAK1286491.1"/>
    </source>
</evidence>
<dbReference type="AlphaFoldDB" id="A0AAV9CC94"/>
<accession>A0AAV9CC94</accession>